<organism evidence="8 9">
    <name type="scientific">Alkalicoccus urumqiensis</name>
    <name type="common">Bacillus urumqiensis</name>
    <dbReference type="NCBI Taxonomy" id="1548213"/>
    <lineage>
        <taxon>Bacteria</taxon>
        <taxon>Bacillati</taxon>
        <taxon>Bacillota</taxon>
        <taxon>Bacilli</taxon>
        <taxon>Bacillales</taxon>
        <taxon>Bacillaceae</taxon>
        <taxon>Alkalicoccus</taxon>
    </lineage>
</organism>
<gene>
    <name evidence="8" type="ORF">C6I21_14675</name>
</gene>
<evidence type="ECO:0000256" key="1">
    <source>
        <dbReference type="ARBA" id="ARBA00000971"/>
    </source>
</evidence>
<dbReference type="InterPro" id="IPR044666">
    <property type="entry name" value="Cyclophilin_A-like"/>
</dbReference>
<keyword evidence="3 5" id="KW-0697">Rotamase</keyword>
<dbReference type="InterPro" id="IPR002130">
    <property type="entry name" value="Cyclophilin-type_PPIase_dom"/>
</dbReference>
<comment type="similarity">
    <text evidence="5">Belongs to the cyclophilin-type PPIase family.</text>
</comment>
<keyword evidence="9" id="KW-1185">Reference proteome</keyword>
<dbReference type="SUPFAM" id="SSF50891">
    <property type="entry name" value="Cyclophilin-like"/>
    <property type="match status" value="1"/>
</dbReference>
<evidence type="ECO:0000256" key="3">
    <source>
        <dbReference type="ARBA" id="ARBA00023110"/>
    </source>
</evidence>
<dbReference type="InterPro" id="IPR020892">
    <property type="entry name" value="Cyclophilin-type_PPIase_CS"/>
</dbReference>
<dbReference type="OrthoDB" id="9807797at2"/>
<proteinExistence type="inferred from homology"/>
<evidence type="ECO:0000256" key="6">
    <source>
        <dbReference type="SAM" id="MobiDB-lite"/>
    </source>
</evidence>
<feature type="compositionally biased region" description="Acidic residues" evidence="6">
    <location>
        <begin position="29"/>
        <end position="75"/>
    </location>
</feature>
<dbReference type="PROSITE" id="PS00170">
    <property type="entry name" value="CSA_PPIASE_1"/>
    <property type="match status" value="1"/>
</dbReference>
<dbReference type="GO" id="GO:0003755">
    <property type="term" value="F:peptidyl-prolyl cis-trans isomerase activity"/>
    <property type="evidence" value="ECO:0007669"/>
    <property type="project" value="UniProtKB-UniRule"/>
</dbReference>
<dbReference type="InterPro" id="IPR029000">
    <property type="entry name" value="Cyclophilin-like_dom_sf"/>
</dbReference>
<evidence type="ECO:0000313" key="9">
    <source>
        <dbReference type="Proteomes" id="UP000243650"/>
    </source>
</evidence>
<evidence type="ECO:0000256" key="2">
    <source>
        <dbReference type="ARBA" id="ARBA00002388"/>
    </source>
</evidence>
<dbReference type="PRINTS" id="PR00153">
    <property type="entry name" value="CSAPPISMRASE"/>
</dbReference>
<dbReference type="EC" id="5.2.1.8" evidence="5"/>
<feature type="region of interest" description="Disordered" evidence="6">
    <location>
        <begin position="13"/>
        <end position="90"/>
    </location>
</feature>
<comment type="function">
    <text evidence="2 5">PPIases accelerate the folding of proteins. It catalyzes the cis-trans isomerization of proline imidic peptide bonds in oligopeptides.</text>
</comment>
<dbReference type="Proteomes" id="UP000243650">
    <property type="component" value="Unassembled WGS sequence"/>
</dbReference>
<accession>A0A2P6MDV9</accession>
<evidence type="ECO:0000313" key="8">
    <source>
        <dbReference type="EMBL" id="PRO64471.1"/>
    </source>
</evidence>
<evidence type="ECO:0000259" key="7">
    <source>
        <dbReference type="PROSITE" id="PS50072"/>
    </source>
</evidence>
<comment type="catalytic activity">
    <reaction evidence="1 5">
        <text>[protein]-peptidylproline (omega=180) = [protein]-peptidylproline (omega=0)</text>
        <dbReference type="Rhea" id="RHEA:16237"/>
        <dbReference type="Rhea" id="RHEA-COMP:10747"/>
        <dbReference type="Rhea" id="RHEA-COMP:10748"/>
        <dbReference type="ChEBI" id="CHEBI:83833"/>
        <dbReference type="ChEBI" id="CHEBI:83834"/>
        <dbReference type="EC" id="5.2.1.8"/>
    </reaction>
</comment>
<evidence type="ECO:0000256" key="4">
    <source>
        <dbReference type="ARBA" id="ARBA00023235"/>
    </source>
</evidence>
<dbReference type="Gene3D" id="2.40.100.10">
    <property type="entry name" value="Cyclophilin-like"/>
    <property type="match status" value="1"/>
</dbReference>
<sequence>MTAGAALLLFTAACSSTEDSTNDNAQNSEAEEESAEAEENTGSEENNSGEEENAGSEEANDEENSSEEEQPEEISVDFYPQMEGDPEDYPRAAMETSEGTMEMMFFPEQAPLAVENFFTLAEEGYYDGVPFHRIIDNFMIQGGDPTATGTGGESAFGEPFEDEFDPSLAHFRGALAMANSGPATNGSQFFIVDADASQLSEEMFEGSGFPESTVSYYLEEGGTPHLDFRHTVFGYVYEGMDVVDSLSSVETNGADKPIEDVVIESIEIIEAPES</sequence>
<evidence type="ECO:0000256" key="5">
    <source>
        <dbReference type="RuleBase" id="RU363019"/>
    </source>
</evidence>
<keyword evidence="4 5" id="KW-0413">Isomerase</keyword>
<dbReference type="PANTHER" id="PTHR45625:SF4">
    <property type="entry name" value="PEPTIDYLPROLYL ISOMERASE DOMAIN AND WD REPEAT-CONTAINING PROTEIN 1"/>
    <property type="match status" value="1"/>
</dbReference>
<dbReference type="EMBL" id="PVNS01000016">
    <property type="protein sequence ID" value="PRO64471.1"/>
    <property type="molecule type" value="Genomic_DNA"/>
</dbReference>
<dbReference type="AlphaFoldDB" id="A0A2P6MDV9"/>
<comment type="caution">
    <text evidence="8">The sequence shown here is derived from an EMBL/GenBank/DDBJ whole genome shotgun (WGS) entry which is preliminary data.</text>
</comment>
<feature type="domain" description="PPIase cyclophilin-type" evidence="7">
    <location>
        <begin position="88"/>
        <end position="268"/>
    </location>
</feature>
<dbReference type="PROSITE" id="PS50072">
    <property type="entry name" value="CSA_PPIASE_2"/>
    <property type="match status" value="1"/>
</dbReference>
<dbReference type="PANTHER" id="PTHR45625">
    <property type="entry name" value="PEPTIDYL-PROLYL CIS-TRANS ISOMERASE-RELATED"/>
    <property type="match status" value="1"/>
</dbReference>
<reference evidence="8 9" key="1">
    <citation type="submission" date="2018-03" db="EMBL/GenBank/DDBJ databases">
        <title>Bacillus urumqiensis sp. nov., a moderately haloalkaliphilic bacterium isolated from a salt lake.</title>
        <authorList>
            <person name="Zhao B."/>
            <person name="Liao Z."/>
        </authorList>
    </citation>
    <scope>NUCLEOTIDE SEQUENCE [LARGE SCALE GENOMIC DNA]</scope>
    <source>
        <strain evidence="8 9">BZ-SZ-XJ18</strain>
    </source>
</reference>
<dbReference type="GO" id="GO:0006457">
    <property type="term" value="P:protein folding"/>
    <property type="evidence" value="ECO:0007669"/>
    <property type="project" value="InterPro"/>
</dbReference>
<protein>
    <recommendedName>
        <fullName evidence="5">Peptidyl-prolyl cis-trans isomerase</fullName>
        <shortName evidence="5">PPIase</shortName>
        <ecNumber evidence="5">5.2.1.8</ecNumber>
    </recommendedName>
</protein>
<name>A0A2P6MDV9_ALKUR</name>
<dbReference type="Pfam" id="PF00160">
    <property type="entry name" value="Pro_isomerase"/>
    <property type="match status" value="1"/>
</dbReference>